<dbReference type="GO" id="GO:0016787">
    <property type="term" value="F:hydrolase activity"/>
    <property type="evidence" value="ECO:0007669"/>
    <property type="project" value="UniProtKB-KW"/>
</dbReference>
<evidence type="ECO:0000256" key="3">
    <source>
        <dbReference type="ARBA" id="ARBA00022806"/>
    </source>
</evidence>
<evidence type="ECO:0000256" key="1">
    <source>
        <dbReference type="ARBA" id="ARBA00022741"/>
    </source>
</evidence>
<keyword evidence="1" id="KW-0547">Nucleotide-binding</keyword>
<dbReference type="GO" id="GO:0004386">
    <property type="term" value="F:helicase activity"/>
    <property type="evidence" value="ECO:0007669"/>
    <property type="project" value="UniProtKB-KW"/>
</dbReference>
<evidence type="ECO:0000313" key="8">
    <source>
        <dbReference type="EMBL" id="EJF37416.1"/>
    </source>
</evidence>
<proteinExistence type="predicted"/>
<protein>
    <submittedName>
        <fullName evidence="8">DEAD/DEAH box helicase</fullName>
    </submittedName>
</protein>
<dbReference type="InterPro" id="IPR014001">
    <property type="entry name" value="Helicase_ATP-bd"/>
</dbReference>
<dbReference type="PROSITE" id="PS51194">
    <property type="entry name" value="HELICASE_CTER"/>
    <property type="match status" value="1"/>
</dbReference>
<dbReference type="InterPro" id="IPR050699">
    <property type="entry name" value="RNA-DNA_Helicase"/>
</dbReference>
<dbReference type="AlphaFoldDB" id="J0WLM0"/>
<dbReference type="PROSITE" id="PS51192">
    <property type="entry name" value="HELICASE_ATP_BIND_1"/>
    <property type="match status" value="1"/>
</dbReference>
<dbReference type="PANTHER" id="PTHR12131:SF1">
    <property type="entry name" value="ATP-DEPENDENT RNA HELICASE SUPV3L1, MITOCHONDRIAL-RELATED"/>
    <property type="match status" value="1"/>
</dbReference>
<dbReference type="EMBL" id="AKFS01000279">
    <property type="protein sequence ID" value="EJF37416.1"/>
    <property type="molecule type" value="Genomic_DNA"/>
</dbReference>
<dbReference type="OrthoDB" id="3229913at2"/>
<evidence type="ECO:0000256" key="4">
    <source>
        <dbReference type="ARBA" id="ARBA00022840"/>
    </source>
</evidence>
<evidence type="ECO:0000313" key="9">
    <source>
        <dbReference type="Proteomes" id="UP000004578"/>
    </source>
</evidence>
<keyword evidence="2" id="KW-0378">Hydrolase</keyword>
<sequence length="575" mass="61545">MSPKRKRRRAQAPAAEPLARTGAGQGRPAQRYAAFKEQVRVDASERARWTAALPFTPDAFQVEALDAVEAGASAVLVAAPTGAGKTVVGDFGAHMARRGSMRAYYTTPIKALSNQKYLELSDMFGADQVGLATGDTSINPGAPIVVMTTEVLRNMIYAGAGLSDLAVVVLDEVHYLSDRMRGPVWEEVIIHLPRHVQIIALSATVSNAEEFGAWMGEVRGGCAVVVSEERPVPLYQHMVVGDEIIDLYTPSGALNPRLVQLTAPRSRRPVGAAGRRGAGGGPRGGRRRESRPSTLVALDRAGLLPAITFVFSRAGCEDAVRQVVASGITLTSRATARRISEYVDGVVRAIAPEDYQVLGVDAWRDALVRGVAAHHAGMLPLMKEAVEHLFSQGLISMVYATETLALGINMPARTVVIESLQKWNGSSRAPLSAGEYTQLSGRAGRRGIDTEGHAVVSHRGGAAPEEVAALASKRAYPLVSAFRPTYNMVVNLLEHSTVEQARELLESSFAQFQADRAVVSLASRLRDARARAGALRGDLACQYGDALEYCALRDRISRAEKEGARRRRAAAGAGA</sequence>
<dbReference type="Pfam" id="PF00270">
    <property type="entry name" value="DEAD"/>
    <property type="match status" value="1"/>
</dbReference>
<dbReference type="Gene3D" id="3.40.50.300">
    <property type="entry name" value="P-loop containing nucleotide triphosphate hydrolases"/>
    <property type="match status" value="2"/>
</dbReference>
<reference evidence="8 9" key="1">
    <citation type="submission" date="2012-05" db="EMBL/GenBank/DDBJ databases">
        <authorList>
            <person name="Harkins D.M."/>
            <person name="Madupu R."/>
            <person name="Durkin A.S."/>
            <person name="Torralba M."/>
            <person name="Methe B."/>
            <person name="Sutton G.G."/>
            <person name="Nelson K.E."/>
        </authorList>
    </citation>
    <scope>NUCLEOTIDE SEQUENCE [LARGE SCALE GENOMIC DNA]</scope>
    <source>
        <strain evidence="8 9">F0490</strain>
    </source>
</reference>
<dbReference type="Proteomes" id="UP000004578">
    <property type="component" value="Unassembled WGS sequence"/>
</dbReference>
<evidence type="ECO:0000256" key="5">
    <source>
        <dbReference type="SAM" id="MobiDB-lite"/>
    </source>
</evidence>
<feature type="domain" description="Helicase ATP-binding" evidence="6">
    <location>
        <begin position="66"/>
        <end position="223"/>
    </location>
</feature>
<feature type="non-terminal residue" evidence="8">
    <location>
        <position position="575"/>
    </location>
</feature>
<dbReference type="InterPro" id="IPR011545">
    <property type="entry name" value="DEAD/DEAH_box_helicase_dom"/>
</dbReference>
<organism evidence="8 9">
    <name type="scientific">Schaalia georgiae F0490</name>
    <dbReference type="NCBI Taxonomy" id="1125717"/>
    <lineage>
        <taxon>Bacteria</taxon>
        <taxon>Bacillati</taxon>
        <taxon>Actinomycetota</taxon>
        <taxon>Actinomycetes</taxon>
        <taxon>Actinomycetales</taxon>
        <taxon>Actinomycetaceae</taxon>
        <taxon>Schaalia</taxon>
    </lineage>
</organism>
<dbReference type="RefSeq" id="WP_005872186.1">
    <property type="nucleotide sequence ID" value="NZ_AKFS01000279.1"/>
</dbReference>
<dbReference type="InterPro" id="IPR027417">
    <property type="entry name" value="P-loop_NTPase"/>
</dbReference>
<comment type="caution">
    <text evidence="8">The sequence shown here is derived from an EMBL/GenBank/DDBJ whole genome shotgun (WGS) entry which is preliminary data.</text>
</comment>
<feature type="compositionally biased region" description="Gly residues" evidence="5">
    <location>
        <begin position="274"/>
        <end position="283"/>
    </location>
</feature>
<evidence type="ECO:0000259" key="7">
    <source>
        <dbReference type="PROSITE" id="PS51194"/>
    </source>
</evidence>
<feature type="region of interest" description="Disordered" evidence="5">
    <location>
        <begin position="265"/>
        <end position="292"/>
    </location>
</feature>
<dbReference type="SMART" id="SM00490">
    <property type="entry name" value="HELICc"/>
    <property type="match status" value="1"/>
</dbReference>
<dbReference type="GO" id="GO:0070478">
    <property type="term" value="P:nuclear-transcribed mRNA catabolic process, 3'-5' exonucleolytic nonsense-mediated decay"/>
    <property type="evidence" value="ECO:0007669"/>
    <property type="project" value="TreeGrafter"/>
</dbReference>
<keyword evidence="4" id="KW-0067">ATP-binding</keyword>
<evidence type="ECO:0000259" key="6">
    <source>
        <dbReference type="PROSITE" id="PS51192"/>
    </source>
</evidence>
<dbReference type="Pfam" id="PF00271">
    <property type="entry name" value="Helicase_C"/>
    <property type="match status" value="1"/>
</dbReference>
<dbReference type="InterPro" id="IPR001650">
    <property type="entry name" value="Helicase_C-like"/>
</dbReference>
<evidence type="ECO:0000256" key="2">
    <source>
        <dbReference type="ARBA" id="ARBA00022801"/>
    </source>
</evidence>
<feature type="compositionally biased region" description="Low complexity" evidence="5">
    <location>
        <begin position="11"/>
        <end position="20"/>
    </location>
</feature>
<feature type="domain" description="Helicase C-terminal" evidence="7">
    <location>
        <begin position="315"/>
        <end position="505"/>
    </location>
</feature>
<gene>
    <name evidence="8" type="ORF">HMPREF1317_2346</name>
</gene>
<dbReference type="CDD" id="cd18795">
    <property type="entry name" value="SF2_C_Ski2"/>
    <property type="match status" value="1"/>
</dbReference>
<feature type="compositionally biased region" description="Basic residues" evidence="5">
    <location>
        <begin position="1"/>
        <end position="10"/>
    </location>
</feature>
<accession>J0WLM0</accession>
<dbReference type="SUPFAM" id="SSF52540">
    <property type="entry name" value="P-loop containing nucleoside triphosphate hydrolases"/>
    <property type="match status" value="1"/>
</dbReference>
<dbReference type="PANTHER" id="PTHR12131">
    <property type="entry name" value="ATP-DEPENDENT RNA AND DNA HELICASE"/>
    <property type="match status" value="1"/>
</dbReference>
<keyword evidence="3 8" id="KW-0347">Helicase</keyword>
<keyword evidence="9" id="KW-1185">Reference proteome</keyword>
<dbReference type="GO" id="GO:0005524">
    <property type="term" value="F:ATP binding"/>
    <property type="evidence" value="ECO:0007669"/>
    <property type="project" value="UniProtKB-KW"/>
</dbReference>
<feature type="region of interest" description="Disordered" evidence="5">
    <location>
        <begin position="1"/>
        <end position="29"/>
    </location>
</feature>
<name>J0WLM0_9ACTO</name>
<dbReference type="GO" id="GO:0055087">
    <property type="term" value="C:Ski complex"/>
    <property type="evidence" value="ECO:0007669"/>
    <property type="project" value="TreeGrafter"/>
</dbReference>
<dbReference type="GO" id="GO:0003676">
    <property type="term" value="F:nucleic acid binding"/>
    <property type="evidence" value="ECO:0007669"/>
    <property type="project" value="InterPro"/>
</dbReference>
<dbReference type="SMART" id="SM00487">
    <property type="entry name" value="DEXDc"/>
    <property type="match status" value="1"/>
</dbReference>